<evidence type="ECO:0000256" key="1">
    <source>
        <dbReference type="SAM" id="Phobius"/>
    </source>
</evidence>
<dbReference type="EMBL" id="JBHSKT010000003">
    <property type="protein sequence ID" value="MFC5270208.1"/>
    <property type="molecule type" value="Genomic_DNA"/>
</dbReference>
<evidence type="ECO:0000313" key="3">
    <source>
        <dbReference type="Proteomes" id="UP001596161"/>
    </source>
</evidence>
<keyword evidence="1" id="KW-0812">Transmembrane</keyword>
<dbReference type="InterPro" id="IPR046615">
    <property type="entry name" value="DUF6728"/>
</dbReference>
<keyword evidence="1" id="KW-1133">Transmembrane helix</keyword>
<evidence type="ECO:0000313" key="2">
    <source>
        <dbReference type="EMBL" id="MFC5270208.1"/>
    </source>
</evidence>
<protein>
    <submittedName>
        <fullName evidence="2">DUF6728 family protein</fullName>
    </submittedName>
</protein>
<keyword evidence="3" id="KW-1185">Reference proteome</keyword>
<feature type="transmembrane region" description="Helical" evidence="1">
    <location>
        <begin position="37"/>
        <end position="55"/>
    </location>
</feature>
<proteinExistence type="predicted"/>
<reference evidence="3" key="1">
    <citation type="journal article" date="2019" name="Int. J. Syst. Evol. Microbiol.">
        <title>The Global Catalogue of Microorganisms (GCM) 10K type strain sequencing project: providing services to taxonomists for standard genome sequencing and annotation.</title>
        <authorList>
            <consortium name="The Broad Institute Genomics Platform"/>
            <consortium name="The Broad Institute Genome Sequencing Center for Infectious Disease"/>
            <person name="Wu L."/>
            <person name="Ma J."/>
        </authorList>
    </citation>
    <scope>NUCLEOTIDE SEQUENCE [LARGE SCALE GENOMIC DNA]</scope>
    <source>
        <strain evidence="3">KACC 12602</strain>
    </source>
</reference>
<comment type="caution">
    <text evidence="2">The sequence shown here is derived from an EMBL/GenBank/DDBJ whole genome shotgun (WGS) entry which is preliminary data.</text>
</comment>
<keyword evidence="1" id="KW-0472">Membrane</keyword>
<dbReference type="Proteomes" id="UP001596161">
    <property type="component" value="Unassembled WGS sequence"/>
</dbReference>
<name>A0ABW0EAE4_9BACT</name>
<dbReference type="Pfam" id="PF20498">
    <property type="entry name" value="DUF6728"/>
    <property type="match status" value="1"/>
</dbReference>
<sequence>MKNLFDFSEVATYFFRKPDPNRKSTFNLRVMHGINKVSILIFLVCLIVMGVRLFTR</sequence>
<gene>
    <name evidence="2" type="ORF">ACFPIB_06275</name>
</gene>
<dbReference type="RefSeq" id="WP_378016580.1">
    <property type="nucleotide sequence ID" value="NZ_JBHSKT010000003.1"/>
</dbReference>
<organism evidence="2 3">
    <name type="scientific">Adhaeribacter terreus</name>
    <dbReference type="NCBI Taxonomy" id="529703"/>
    <lineage>
        <taxon>Bacteria</taxon>
        <taxon>Pseudomonadati</taxon>
        <taxon>Bacteroidota</taxon>
        <taxon>Cytophagia</taxon>
        <taxon>Cytophagales</taxon>
        <taxon>Hymenobacteraceae</taxon>
        <taxon>Adhaeribacter</taxon>
    </lineage>
</organism>
<accession>A0ABW0EAE4</accession>